<evidence type="ECO:0000313" key="20">
    <source>
        <dbReference type="Proteomes" id="UP000185622"/>
    </source>
</evidence>
<protein>
    <submittedName>
        <fullName evidence="19">Acetyltransferase</fullName>
    </submittedName>
</protein>
<evidence type="ECO:0000256" key="2">
    <source>
        <dbReference type="ARBA" id="ARBA00008883"/>
    </source>
</evidence>
<evidence type="ECO:0000256" key="11">
    <source>
        <dbReference type="ARBA" id="ARBA00023136"/>
    </source>
</evidence>
<dbReference type="Pfam" id="PF23607">
    <property type="entry name" value="WZC_N"/>
    <property type="match status" value="1"/>
</dbReference>
<reference evidence="19 20" key="1">
    <citation type="submission" date="2017-01" db="EMBL/GenBank/DDBJ databases">
        <title>The complete genome sequence of a sulfur-oxidizing marine bacterium Thioclava sp. 25B10_4T.</title>
        <authorList>
            <person name="Liu Y."/>
            <person name="Lai Q."/>
            <person name="Shao Z."/>
        </authorList>
    </citation>
    <scope>NUCLEOTIDE SEQUENCE [LARGE SCALE GENOMIC DNA]</scope>
    <source>
        <strain evidence="19 20">25B10_4</strain>
    </source>
</reference>
<dbReference type="Pfam" id="PF02706">
    <property type="entry name" value="Wzz"/>
    <property type="match status" value="1"/>
</dbReference>
<dbReference type="Pfam" id="PF13614">
    <property type="entry name" value="AAA_31"/>
    <property type="match status" value="1"/>
</dbReference>
<keyword evidence="4" id="KW-0997">Cell inner membrane</keyword>
<name>A0ABN4X6Q4_9RHOB</name>
<evidence type="ECO:0000256" key="1">
    <source>
        <dbReference type="ARBA" id="ARBA00004429"/>
    </source>
</evidence>
<evidence type="ECO:0000256" key="6">
    <source>
        <dbReference type="ARBA" id="ARBA00022692"/>
    </source>
</evidence>
<evidence type="ECO:0000313" key="19">
    <source>
        <dbReference type="EMBL" id="AQS48156.1"/>
    </source>
</evidence>
<proteinExistence type="inferred from homology"/>
<dbReference type="EMBL" id="CP019437">
    <property type="protein sequence ID" value="AQS48156.1"/>
    <property type="molecule type" value="Genomic_DNA"/>
</dbReference>
<keyword evidence="11 15" id="KW-0472">Membrane</keyword>
<dbReference type="InterPro" id="IPR005702">
    <property type="entry name" value="Wzc-like_C"/>
</dbReference>
<evidence type="ECO:0000256" key="10">
    <source>
        <dbReference type="ARBA" id="ARBA00022989"/>
    </source>
</evidence>
<dbReference type="InterPro" id="IPR025669">
    <property type="entry name" value="AAA_dom"/>
</dbReference>
<dbReference type="InterPro" id="IPR050445">
    <property type="entry name" value="Bact_polysacc_biosynth/exp"/>
</dbReference>
<dbReference type="RefSeq" id="WP_075776500.1">
    <property type="nucleotide sequence ID" value="NZ_CP019437.1"/>
</dbReference>
<evidence type="ECO:0000256" key="3">
    <source>
        <dbReference type="ARBA" id="ARBA00022475"/>
    </source>
</evidence>
<evidence type="ECO:0000256" key="4">
    <source>
        <dbReference type="ARBA" id="ARBA00022519"/>
    </source>
</evidence>
<keyword evidence="20" id="KW-1185">Reference proteome</keyword>
<evidence type="ECO:0000259" key="17">
    <source>
        <dbReference type="Pfam" id="PF13614"/>
    </source>
</evidence>
<dbReference type="InterPro" id="IPR003856">
    <property type="entry name" value="LPS_length_determ_N"/>
</dbReference>
<evidence type="ECO:0000256" key="13">
    <source>
        <dbReference type="ARBA" id="ARBA00053015"/>
    </source>
</evidence>
<evidence type="ECO:0000256" key="14">
    <source>
        <dbReference type="SAM" id="Coils"/>
    </source>
</evidence>
<keyword evidence="8" id="KW-0418">Kinase</keyword>
<evidence type="ECO:0000256" key="5">
    <source>
        <dbReference type="ARBA" id="ARBA00022679"/>
    </source>
</evidence>
<keyword evidence="12" id="KW-0829">Tyrosine-protein kinase</keyword>
<dbReference type="InterPro" id="IPR027417">
    <property type="entry name" value="P-loop_NTPase"/>
</dbReference>
<feature type="domain" description="Tyrosine-protein kinase G-rich" evidence="18">
    <location>
        <begin position="388"/>
        <end position="469"/>
    </location>
</feature>
<evidence type="ECO:0000256" key="12">
    <source>
        <dbReference type="ARBA" id="ARBA00023137"/>
    </source>
</evidence>
<feature type="coiled-coil region" evidence="14">
    <location>
        <begin position="283"/>
        <end position="413"/>
    </location>
</feature>
<accession>A0ABN4X6Q4</accession>
<comment type="catalytic activity">
    <reaction evidence="13">
        <text>L-tyrosyl-[protein] + ATP = O-phospho-L-tyrosyl-[protein] + ADP + H(+)</text>
        <dbReference type="Rhea" id="RHEA:10596"/>
        <dbReference type="Rhea" id="RHEA-COMP:10136"/>
        <dbReference type="Rhea" id="RHEA-COMP:20101"/>
        <dbReference type="ChEBI" id="CHEBI:15378"/>
        <dbReference type="ChEBI" id="CHEBI:30616"/>
        <dbReference type="ChEBI" id="CHEBI:46858"/>
        <dbReference type="ChEBI" id="CHEBI:61978"/>
        <dbReference type="ChEBI" id="CHEBI:456216"/>
    </reaction>
</comment>
<dbReference type="Pfam" id="PF13807">
    <property type="entry name" value="GNVR"/>
    <property type="match status" value="1"/>
</dbReference>
<comment type="similarity">
    <text evidence="2">Belongs to the etk/wzc family.</text>
</comment>
<dbReference type="PANTHER" id="PTHR32309:SF32">
    <property type="entry name" value="TYROSINE-PROTEIN KINASE ETK-RELATED"/>
    <property type="match status" value="1"/>
</dbReference>
<organism evidence="19 20">
    <name type="scientific">Thioclava nitratireducens</name>
    <dbReference type="NCBI Taxonomy" id="1915078"/>
    <lineage>
        <taxon>Bacteria</taxon>
        <taxon>Pseudomonadati</taxon>
        <taxon>Pseudomonadota</taxon>
        <taxon>Alphaproteobacteria</taxon>
        <taxon>Rhodobacterales</taxon>
        <taxon>Paracoccaceae</taxon>
        <taxon>Thioclava</taxon>
    </lineage>
</organism>
<evidence type="ECO:0000256" key="15">
    <source>
        <dbReference type="SAM" id="Phobius"/>
    </source>
</evidence>
<feature type="transmembrane region" description="Helical" evidence="15">
    <location>
        <begin position="34"/>
        <end position="54"/>
    </location>
</feature>
<dbReference type="PANTHER" id="PTHR32309">
    <property type="entry name" value="TYROSINE-PROTEIN KINASE"/>
    <property type="match status" value="1"/>
</dbReference>
<keyword evidence="3" id="KW-1003">Cell membrane</keyword>
<evidence type="ECO:0000256" key="7">
    <source>
        <dbReference type="ARBA" id="ARBA00022741"/>
    </source>
</evidence>
<gene>
    <name evidence="19" type="ORF">BMG03_10350</name>
</gene>
<evidence type="ECO:0000259" key="16">
    <source>
        <dbReference type="Pfam" id="PF02706"/>
    </source>
</evidence>
<feature type="domain" description="Polysaccharide chain length determinant N-terminal" evidence="16">
    <location>
        <begin position="20"/>
        <end position="116"/>
    </location>
</feature>
<evidence type="ECO:0000256" key="8">
    <source>
        <dbReference type="ARBA" id="ARBA00022777"/>
    </source>
</evidence>
<feature type="domain" description="AAA" evidence="17">
    <location>
        <begin position="542"/>
        <end position="668"/>
    </location>
</feature>
<evidence type="ECO:0000259" key="18">
    <source>
        <dbReference type="Pfam" id="PF13807"/>
    </source>
</evidence>
<keyword evidence="6 15" id="KW-0812">Transmembrane</keyword>
<dbReference type="CDD" id="cd05387">
    <property type="entry name" value="BY-kinase"/>
    <property type="match status" value="1"/>
</dbReference>
<dbReference type="Gene3D" id="3.40.50.300">
    <property type="entry name" value="P-loop containing nucleotide triphosphate hydrolases"/>
    <property type="match status" value="1"/>
</dbReference>
<keyword evidence="10 15" id="KW-1133">Transmembrane helix</keyword>
<evidence type="ECO:0000256" key="9">
    <source>
        <dbReference type="ARBA" id="ARBA00022840"/>
    </source>
</evidence>
<keyword evidence="9" id="KW-0067">ATP-binding</keyword>
<dbReference type="SUPFAM" id="SSF52540">
    <property type="entry name" value="P-loop containing nucleoside triphosphate hydrolases"/>
    <property type="match status" value="1"/>
</dbReference>
<sequence>MKQISEGTQRHAAQPEVEDDEIDLMALAGALLGGWKWIALAFALAVILGAFVALRKPVVYEANGLLQLEQSQNGLSALPESMQTLLGSDVGGKSQAETQIAIMSSRLVLGDAANKLDLQNFVIPRRLPLIGMLPANLHLPDPGLFTQYQWNAETVQIGKLKVPAQWQGEPMTLTVTGADSYRVTLLDGTEVSGTVGHEVTARDGDFALALSEMDAPVGREFYIGRRSLNATIQAMRENFSVSESPRGSNILHTAYQDTDRQRAEKILNAIAASFVDQNIERNSASAENSLEFIQKQLPEARKNVSQAEQALNAYRQKQKSVDVKYETQALLERVTKIEGELSALDLKEAELKNQYTVNHPAYQALLQNRKELQAQLEQAKKATQGLPETQKDIFNLQRNLEVAQQVYTQLLNRSQELQVVRASTVGSVRVIDKAYASIIPVAPRKSRIVALAGILGLIIGAAYVLIRRALRHGIKGAEEIEALGLPVFATVPFAKEASDLRHRKGDLPIFALEHSDAVTTEALRSLRTSLHFGLLDAQTNSIQVTSAAPGVGKTFLSINLAVVAAQAGQRVCLIDADMRKGYLARFLHLPKTVEGLSDYLGHEKALEEVMRDGPVEGLKVITSGRYPPNPSELLMRAEFGTMLRQLDSEFDLIIVDAPPALAVTDPVVIGRSVGASIVIARHLETMQGAVRAVQASFEAAGTSITGAVLNGFKAEAAERYGGHYQYHYNYRYSYKSDD</sequence>
<comment type="subcellular location">
    <subcellularLocation>
        <location evidence="1">Cell inner membrane</location>
        <topology evidence="1">Multi-pass membrane protein</topology>
    </subcellularLocation>
</comment>
<dbReference type="Proteomes" id="UP000185622">
    <property type="component" value="Chromosome"/>
</dbReference>
<keyword evidence="14" id="KW-0175">Coiled coil</keyword>
<keyword evidence="7" id="KW-0547">Nucleotide-binding</keyword>
<dbReference type="NCBIfam" id="TIGR01007">
    <property type="entry name" value="eps_fam"/>
    <property type="match status" value="1"/>
</dbReference>
<keyword evidence="5" id="KW-0808">Transferase</keyword>
<feature type="transmembrane region" description="Helical" evidence="15">
    <location>
        <begin position="448"/>
        <end position="466"/>
    </location>
</feature>
<dbReference type="InterPro" id="IPR032807">
    <property type="entry name" value="GNVR"/>
</dbReference>